<dbReference type="SMART" id="SM00060">
    <property type="entry name" value="FN3"/>
    <property type="match status" value="2"/>
</dbReference>
<dbReference type="Pfam" id="PF00041">
    <property type="entry name" value="fn3"/>
    <property type="match status" value="2"/>
</dbReference>
<dbReference type="STRING" id="7574.A0A1S3J543"/>
<keyword evidence="3" id="KW-1133">Transmembrane helix</keyword>
<dbReference type="InterPro" id="IPR036116">
    <property type="entry name" value="FN3_sf"/>
</dbReference>
<keyword evidence="3" id="KW-0812">Transmembrane</keyword>
<dbReference type="CDD" id="cd00063">
    <property type="entry name" value="FN3"/>
    <property type="match status" value="2"/>
</dbReference>
<dbReference type="Gene3D" id="2.60.40.10">
    <property type="entry name" value="Immunoglobulins"/>
    <property type="match status" value="2"/>
</dbReference>
<keyword evidence="3" id="KW-0472">Membrane</keyword>
<dbReference type="SUPFAM" id="SSF49265">
    <property type="entry name" value="Fibronectin type III"/>
    <property type="match status" value="2"/>
</dbReference>
<sequence>MYTVYNIRVLAYNPAGDGPNSTIASARTNAGIPGKPGELSFHNISLDSLNVTWTPPEEPNGVIVNYEVVYIGASKTVQVETNSRTTYYFARDLEEGVTYNFSVKAKTDLGYGPSSTKAITTGSQQGSPAAPIDLELDYASTSVTLKWTNGAEGASAIKGYIIQSKASTEWSWRTILRKNSAGSVAVIPFDNLSPNNIYQFRVIAVNDHGISDPSLPSQPLQTPALSPASAAVEKIYEQWWFLVIVALCGLILIIIVVSLLCCTAKRNKEPLPANMKVMTPVTMPPSEEAHSVVDDDGGFTSFEMRESIRRSKRSVANGKKNNYISSTAAIRDVAESIAEQLLVTKSISQYICMYICISLVERHMMAAGVYISFSLIVSWFSVVHGKKKDQEIFEIIESDSEPPSEKGSQAAAPQPHQSSSFMTANPYVNDPVRQSWKRQKSNSKAYSYTDSEQESSHYAMSLNGGHIIMNNMAGSRAPLPGFSSFV</sequence>
<proteinExistence type="predicted"/>
<evidence type="ECO:0000259" key="4">
    <source>
        <dbReference type="PROSITE" id="PS50853"/>
    </source>
</evidence>
<gene>
    <name evidence="6" type="primary">LOC106170290</name>
</gene>
<reference evidence="6" key="1">
    <citation type="submission" date="2025-08" db="UniProtKB">
        <authorList>
            <consortium name="RefSeq"/>
        </authorList>
    </citation>
    <scope>IDENTIFICATION</scope>
    <source>
        <tissue evidence="6">Gonads</tissue>
    </source>
</reference>
<dbReference type="PRINTS" id="PR00014">
    <property type="entry name" value="FNTYPEIII"/>
</dbReference>
<name>A0A1S3J543_LINAN</name>
<dbReference type="KEGG" id="lak:106170290"/>
<dbReference type="Proteomes" id="UP000085678">
    <property type="component" value="Unplaced"/>
</dbReference>
<feature type="region of interest" description="Disordered" evidence="2">
    <location>
        <begin position="400"/>
        <end position="427"/>
    </location>
</feature>
<dbReference type="InterPro" id="IPR013783">
    <property type="entry name" value="Ig-like_fold"/>
</dbReference>
<dbReference type="InParanoid" id="A0A1S3J543"/>
<keyword evidence="1" id="KW-0677">Repeat</keyword>
<evidence type="ECO:0000256" key="2">
    <source>
        <dbReference type="SAM" id="MobiDB-lite"/>
    </source>
</evidence>
<feature type="transmembrane region" description="Helical" evidence="3">
    <location>
        <begin position="239"/>
        <end position="262"/>
    </location>
</feature>
<evidence type="ECO:0000256" key="1">
    <source>
        <dbReference type="ARBA" id="ARBA00022737"/>
    </source>
</evidence>
<dbReference type="InterPro" id="IPR003961">
    <property type="entry name" value="FN3_dom"/>
</dbReference>
<organism evidence="5 6">
    <name type="scientific">Lingula anatina</name>
    <name type="common">Brachiopod</name>
    <name type="synonym">Lingula unguis</name>
    <dbReference type="NCBI Taxonomy" id="7574"/>
    <lineage>
        <taxon>Eukaryota</taxon>
        <taxon>Metazoa</taxon>
        <taxon>Spiralia</taxon>
        <taxon>Lophotrochozoa</taxon>
        <taxon>Brachiopoda</taxon>
        <taxon>Linguliformea</taxon>
        <taxon>Lingulata</taxon>
        <taxon>Lingulida</taxon>
        <taxon>Linguloidea</taxon>
        <taxon>Lingulidae</taxon>
        <taxon>Lingula</taxon>
    </lineage>
</organism>
<feature type="domain" description="Fibronectin type-III" evidence="4">
    <location>
        <begin position="1"/>
        <end position="31"/>
    </location>
</feature>
<dbReference type="RefSeq" id="XP_013405552.1">
    <property type="nucleotide sequence ID" value="XM_013550098.1"/>
</dbReference>
<dbReference type="PANTHER" id="PTHR13817">
    <property type="entry name" value="TITIN"/>
    <property type="match status" value="1"/>
</dbReference>
<feature type="transmembrane region" description="Helical" evidence="3">
    <location>
        <begin position="363"/>
        <end position="382"/>
    </location>
</feature>
<feature type="domain" description="Fibronectin type-III" evidence="4">
    <location>
        <begin position="35"/>
        <end position="126"/>
    </location>
</feature>
<evidence type="ECO:0000313" key="6">
    <source>
        <dbReference type="RefSeq" id="XP_013405552.1"/>
    </source>
</evidence>
<dbReference type="OrthoDB" id="6282798at2759"/>
<dbReference type="PANTHER" id="PTHR13817:SF166">
    <property type="entry name" value="NEURONAL IGCAM-RELATED"/>
    <property type="match status" value="1"/>
</dbReference>
<dbReference type="GeneID" id="106170290"/>
<dbReference type="PROSITE" id="PS50853">
    <property type="entry name" value="FN3"/>
    <property type="match status" value="3"/>
</dbReference>
<accession>A0A1S3J543</accession>
<feature type="domain" description="Fibronectin type-III" evidence="4">
    <location>
        <begin position="127"/>
        <end position="225"/>
    </location>
</feature>
<dbReference type="InterPro" id="IPR050964">
    <property type="entry name" value="Striated_Muscle_Regulatory"/>
</dbReference>
<protein>
    <submittedName>
        <fullName evidence="6">Protein sidekick-like</fullName>
    </submittedName>
</protein>
<dbReference type="AlphaFoldDB" id="A0A1S3J543"/>
<keyword evidence="5" id="KW-1185">Reference proteome</keyword>
<evidence type="ECO:0000313" key="5">
    <source>
        <dbReference type="Proteomes" id="UP000085678"/>
    </source>
</evidence>
<evidence type="ECO:0000256" key="3">
    <source>
        <dbReference type="SAM" id="Phobius"/>
    </source>
</evidence>